<feature type="transmembrane region" description="Helical" evidence="6">
    <location>
        <begin position="273"/>
        <end position="297"/>
    </location>
</feature>
<proteinExistence type="predicted"/>
<keyword evidence="3 6" id="KW-1133">Transmembrane helix</keyword>
<dbReference type="InterPro" id="IPR018499">
    <property type="entry name" value="Tetraspanin/Peripherin"/>
</dbReference>
<accession>A0A7R9UDQ8</accession>
<feature type="transmembrane region" description="Helical" evidence="6">
    <location>
        <begin position="46"/>
        <end position="65"/>
    </location>
</feature>
<dbReference type="Pfam" id="PF00335">
    <property type="entry name" value="Tetraspanin"/>
    <property type="match status" value="1"/>
</dbReference>
<keyword evidence="4 6" id="KW-0472">Membrane</keyword>
<evidence type="ECO:0000256" key="2">
    <source>
        <dbReference type="ARBA" id="ARBA00022692"/>
    </source>
</evidence>
<protein>
    <recommendedName>
        <fullName evidence="8">Tetraspanin</fullName>
    </recommendedName>
</protein>
<name>A0A7R9UDQ8_9STRA</name>
<organism evidence="7">
    <name type="scientific">Pinguiococcus pyrenoidosus</name>
    <dbReference type="NCBI Taxonomy" id="172671"/>
    <lineage>
        <taxon>Eukaryota</taxon>
        <taxon>Sar</taxon>
        <taxon>Stramenopiles</taxon>
        <taxon>Ochrophyta</taxon>
        <taxon>Pinguiophyceae</taxon>
        <taxon>Pinguiochrysidales</taxon>
        <taxon>Pinguiochrysidaceae</taxon>
        <taxon>Pinguiococcus</taxon>
    </lineage>
</organism>
<evidence type="ECO:0000256" key="6">
    <source>
        <dbReference type="SAM" id="Phobius"/>
    </source>
</evidence>
<dbReference type="AlphaFoldDB" id="A0A7R9UDQ8"/>
<feature type="compositionally biased region" description="Basic and acidic residues" evidence="5">
    <location>
        <begin position="318"/>
        <end position="330"/>
    </location>
</feature>
<dbReference type="GO" id="GO:0016020">
    <property type="term" value="C:membrane"/>
    <property type="evidence" value="ECO:0007669"/>
    <property type="project" value="UniProtKB-SubCell"/>
</dbReference>
<evidence type="ECO:0000256" key="1">
    <source>
        <dbReference type="ARBA" id="ARBA00004141"/>
    </source>
</evidence>
<dbReference type="EMBL" id="HBEA01016316">
    <property type="protein sequence ID" value="CAD8262939.1"/>
    <property type="molecule type" value="Transcribed_RNA"/>
</dbReference>
<reference evidence="7" key="1">
    <citation type="submission" date="2021-01" db="EMBL/GenBank/DDBJ databases">
        <authorList>
            <person name="Corre E."/>
            <person name="Pelletier E."/>
            <person name="Niang G."/>
            <person name="Scheremetjew M."/>
            <person name="Finn R."/>
            <person name="Kale V."/>
            <person name="Holt S."/>
            <person name="Cochrane G."/>
            <person name="Meng A."/>
            <person name="Brown T."/>
            <person name="Cohen L."/>
        </authorList>
    </citation>
    <scope>NUCLEOTIDE SEQUENCE</scope>
    <source>
        <strain evidence="7">CCMP2078</strain>
    </source>
</reference>
<feature type="transmembrane region" description="Helical" evidence="6">
    <location>
        <begin position="77"/>
        <end position="101"/>
    </location>
</feature>
<keyword evidence="2 6" id="KW-0812">Transmembrane</keyword>
<evidence type="ECO:0000256" key="4">
    <source>
        <dbReference type="ARBA" id="ARBA00023136"/>
    </source>
</evidence>
<gene>
    <name evidence="7" type="ORF">PPYR1160_LOCUS12441</name>
</gene>
<feature type="region of interest" description="Disordered" evidence="5">
    <location>
        <begin position="316"/>
        <end position="364"/>
    </location>
</feature>
<evidence type="ECO:0000256" key="5">
    <source>
        <dbReference type="SAM" id="MobiDB-lite"/>
    </source>
</evidence>
<sequence>MCTQEGVTTLLKGLAVLNFGCVIFLFVSGGLKVSNQNWHLAFGEQLISIGSVQIIVAIGIAPVWLLGFHGTKTHNRFFLATHTLLCGVLVIMTIVAAGATFDVLAETHSLALKDDCAFNTPQEYSVADCRDWQRSDRAAGIRLFWLFTFQQGREDPRQFQALDELQRRFDCCGFGPPLRCEADERAFPSDRPLELLDTELRVVRQSCGDVAGYYGALLEDECAHFEDEEAVPLVVAGCRFDFSVDACDDAKVAPDSKGCIADVENALRGQVLVYAWGLVVVALILAVAVVASTCMCFKRKYDDAFPRYIDEEPWDPYDETKSKRQRKAGDTKAGQPDCDDDSDVLGRTSVRTISTRGSGRRIHP</sequence>
<evidence type="ECO:0008006" key="8">
    <source>
        <dbReference type="Google" id="ProtNLM"/>
    </source>
</evidence>
<comment type="subcellular location">
    <subcellularLocation>
        <location evidence="1">Membrane</location>
        <topology evidence="1">Multi-pass membrane protein</topology>
    </subcellularLocation>
</comment>
<evidence type="ECO:0000313" key="7">
    <source>
        <dbReference type="EMBL" id="CAD8262939.1"/>
    </source>
</evidence>
<feature type="transmembrane region" description="Helical" evidence="6">
    <location>
        <begin position="7"/>
        <end position="26"/>
    </location>
</feature>
<evidence type="ECO:0000256" key="3">
    <source>
        <dbReference type="ARBA" id="ARBA00022989"/>
    </source>
</evidence>